<keyword evidence="1" id="KW-0732">Signal</keyword>
<evidence type="ECO:0000256" key="1">
    <source>
        <dbReference type="SAM" id="SignalP"/>
    </source>
</evidence>
<proteinExistence type="predicted"/>
<dbReference type="Pfam" id="PF00395">
    <property type="entry name" value="SLH"/>
    <property type="match status" value="3"/>
</dbReference>
<feature type="domain" description="SLH" evidence="2">
    <location>
        <begin position="143"/>
        <end position="206"/>
    </location>
</feature>
<dbReference type="PANTHER" id="PTHR43308">
    <property type="entry name" value="OUTER MEMBRANE PROTEIN ALPHA-RELATED"/>
    <property type="match status" value="1"/>
</dbReference>
<dbReference type="InterPro" id="IPR001119">
    <property type="entry name" value="SLH_dom"/>
</dbReference>
<dbReference type="InterPro" id="IPR053749">
    <property type="entry name" value="TA_system-associated_sf"/>
</dbReference>
<feature type="signal peptide" evidence="1">
    <location>
        <begin position="1"/>
        <end position="26"/>
    </location>
</feature>
<feature type="domain" description="SLH" evidence="2">
    <location>
        <begin position="25"/>
        <end position="88"/>
    </location>
</feature>
<dbReference type="AlphaFoldDB" id="A0A0A3IQB8"/>
<evidence type="ECO:0000313" key="4">
    <source>
        <dbReference type="Proteomes" id="UP000030595"/>
    </source>
</evidence>
<dbReference type="Gene3D" id="3.10.450.420">
    <property type="match status" value="2"/>
</dbReference>
<feature type="chain" id="PRO_5002014089" description="SLH domain-containing protein" evidence="1">
    <location>
        <begin position="27"/>
        <end position="616"/>
    </location>
</feature>
<gene>
    <name evidence="3" type="ORF">CD30_18855</name>
</gene>
<keyword evidence="4" id="KW-1185">Reference proteome</keyword>
<dbReference type="InterPro" id="IPR051465">
    <property type="entry name" value="Cell_Envelope_Struct_Comp"/>
</dbReference>
<dbReference type="Pfam" id="PF16800">
    <property type="entry name" value="Endopep_inhib"/>
    <property type="match status" value="2"/>
</dbReference>
<dbReference type="PROSITE" id="PS51272">
    <property type="entry name" value="SLH"/>
    <property type="match status" value="2"/>
</dbReference>
<dbReference type="EMBL" id="JPVQ01000072">
    <property type="protein sequence ID" value="KGR86954.1"/>
    <property type="molecule type" value="Genomic_DNA"/>
</dbReference>
<organism evidence="3 4">
    <name type="scientific">Ureibacillus massiliensis 4400831 = CIP 108448 = CCUG 49529</name>
    <dbReference type="NCBI Taxonomy" id="1211035"/>
    <lineage>
        <taxon>Bacteria</taxon>
        <taxon>Bacillati</taxon>
        <taxon>Bacillota</taxon>
        <taxon>Bacilli</taxon>
        <taxon>Bacillales</taxon>
        <taxon>Caryophanaceae</taxon>
        <taxon>Ureibacillus</taxon>
    </lineage>
</organism>
<accession>A0A0A3IQB8</accession>
<name>A0A0A3IQB8_9BACL</name>
<evidence type="ECO:0000259" key="2">
    <source>
        <dbReference type="PROSITE" id="PS51272"/>
    </source>
</evidence>
<sequence length="616" mass="68832">MERFNKILAVSTLTGVLLFSTTGVSAAIFKDVNENFWGTNEIDFLFEEKIVGGYQNGLFQPNKPITKGQIAIMLANALDLPTNENTNLKFSDITKKHGSYQTFVSITEAGIFSKESNFQPNKSMTKEEVAEALVQAFKLTASKDIKIIDVPESSEAYDDISAVIQNEIMTVNEDETFNPNQKVTRGEFAVYLARALNKDFLPTQYNIPQNMNPVIKLFDVVLKNPAAIKTVFAINNDFGFTALSKEIEKLEVTTFEEVARLNGTTEFAVHVNVKLKGESEGLLSEGENTLYFLVTKEDYMKYKIVSVDNKPHLQADDSISFSQENAKKLFGDSNNAYWYVVRGGEGTGELKTFTKDEIEYRYMAQSLDSEDKLKSYLAKTYTPEQVAKIYNDLGFIVNNGKLAQPNADGGSLLDFAKATIKQTYNSTTVKKYELTIPLGDTKEVAVMEGELRFVEGQGWRISSLKDIESASITNSEALNLFSESRNAYWYVVSGGEGNGTVKTFTKDGMEYRYMGDSLNTEEKLRNYLGQYYTKDQVDQYYKDLGFLTNNGKLAQPNADGGSLLDFKKGAIKLLTDAATVKEYELSIPLGDTKEVEVMEGKLIFVEGQGWRVSSLN</sequence>
<comment type="caution">
    <text evidence="3">The sequence shown here is derived from an EMBL/GenBank/DDBJ whole genome shotgun (WGS) entry which is preliminary data.</text>
</comment>
<evidence type="ECO:0000313" key="3">
    <source>
        <dbReference type="EMBL" id="KGR86954.1"/>
    </source>
</evidence>
<dbReference type="PANTHER" id="PTHR43308:SF5">
    <property type="entry name" value="S-LAYER PROTEIN _ PEPTIDOGLYCAN ENDO-BETA-N-ACETYLGLUCOSAMINIDASE"/>
    <property type="match status" value="1"/>
</dbReference>
<dbReference type="InterPro" id="IPR031841">
    <property type="entry name" value="Endopep_inhib"/>
</dbReference>
<dbReference type="Proteomes" id="UP000030595">
    <property type="component" value="Unassembled WGS sequence"/>
</dbReference>
<dbReference type="RefSeq" id="WP_036180278.1">
    <property type="nucleotide sequence ID" value="NZ_AVCZ01000072.1"/>
</dbReference>
<dbReference type="eggNOG" id="COG2333">
    <property type="taxonomic scope" value="Bacteria"/>
</dbReference>
<protein>
    <recommendedName>
        <fullName evidence="2">SLH domain-containing protein</fullName>
    </recommendedName>
</protein>
<reference evidence="3 4" key="1">
    <citation type="submission" date="2014-02" db="EMBL/GenBank/DDBJ databases">
        <title>Draft genome sequence of Lysinibacillus massiliensis CCUG 49529.</title>
        <authorList>
            <person name="Zhang F."/>
            <person name="Wang G."/>
            <person name="Zhang L."/>
        </authorList>
    </citation>
    <scope>NUCLEOTIDE SEQUENCE [LARGE SCALE GENOMIC DNA]</scope>
    <source>
        <strain evidence="3 4">CCUG 49529</strain>
    </source>
</reference>